<evidence type="ECO:0000313" key="4">
    <source>
        <dbReference type="EMBL" id="MFD2865470.1"/>
    </source>
</evidence>
<dbReference type="PROSITE" id="PS50110">
    <property type="entry name" value="RESPONSE_REGULATORY"/>
    <property type="match status" value="1"/>
</dbReference>
<dbReference type="InterPro" id="IPR050595">
    <property type="entry name" value="Bact_response_regulator"/>
</dbReference>
<dbReference type="PANTHER" id="PTHR44591:SF3">
    <property type="entry name" value="RESPONSE REGULATORY DOMAIN-CONTAINING PROTEIN"/>
    <property type="match status" value="1"/>
</dbReference>
<keyword evidence="1 2" id="KW-0597">Phosphoprotein</keyword>
<feature type="domain" description="Response regulatory" evidence="3">
    <location>
        <begin position="8"/>
        <end position="123"/>
    </location>
</feature>
<organism evidence="4 5">
    <name type="scientific">Mucilaginibacter antarcticus</name>
    <dbReference type="NCBI Taxonomy" id="1855725"/>
    <lineage>
        <taxon>Bacteria</taxon>
        <taxon>Pseudomonadati</taxon>
        <taxon>Bacteroidota</taxon>
        <taxon>Sphingobacteriia</taxon>
        <taxon>Sphingobacteriales</taxon>
        <taxon>Sphingobacteriaceae</taxon>
        <taxon>Mucilaginibacter</taxon>
    </lineage>
</organism>
<evidence type="ECO:0000256" key="2">
    <source>
        <dbReference type="PROSITE-ProRule" id="PRU00169"/>
    </source>
</evidence>
<evidence type="ECO:0000256" key="1">
    <source>
        <dbReference type="ARBA" id="ARBA00022553"/>
    </source>
</evidence>
<dbReference type="SMART" id="SM00448">
    <property type="entry name" value="REC"/>
    <property type="match status" value="1"/>
</dbReference>
<dbReference type="PANTHER" id="PTHR44591">
    <property type="entry name" value="STRESS RESPONSE REGULATOR PROTEIN 1"/>
    <property type="match status" value="1"/>
</dbReference>
<dbReference type="InterPro" id="IPR011006">
    <property type="entry name" value="CheY-like_superfamily"/>
</dbReference>
<evidence type="ECO:0000259" key="3">
    <source>
        <dbReference type="PROSITE" id="PS50110"/>
    </source>
</evidence>
<dbReference type="InterPro" id="IPR001789">
    <property type="entry name" value="Sig_transdc_resp-reg_receiver"/>
</dbReference>
<evidence type="ECO:0000313" key="5">
    <source>
        <dbReference type="Proteomes" id="UP001597601"/>
    </source>
</evidence>
<reference evidence="5" key="1">
    <citation type="journal article" date="2019" name="Int. J. Syst. Evol. Microbiol.">
        <title>The Global Catalogue of Microorganisms (GCM) 10K type strain sequencing project: providing services to taxonomists for standard genome sequencing and annotation.</title>
        <authorList>
            <consortium name="The Broad Institute Genomics Platform"/>
            <consortium name="The Broad Institute Genome Sequencing Center for Infectious Disease"/>
            <person name="Wu L."/>
            <person name="Ma J."/>
        </authorList>
    </citation>
    <scope>NUCLEOTIDE SEQUENCE [LARGE SCALE GENOMIC DNA]</scope>
    <source>
        <strain evidence="5">KCTC 52232</strain>
    </source>
</reference>
<proteinExistence type="predicted"/>
<dbReference type="EMBL" id="JBHUON010000014">
    <property type="protein sequence ID" value="MFD2865470.1"/>
    <property type="molecule type" value="Genomic_DNA"/>
</dbReference>
<accession>A0ABW5XSR9</accession>
<name>A0ABW5XSR9_9SPHI</name>
<sequence length="125" mass="13753">MKITDSKKILVVDDDEDIVEIVSYILKEKGYQVMALTSGEAVLQTIQLFHPDLVLMDVMLAGMDGRAICTNIKEDKNNVSLPVILISATHDLAKSLTQQGAPNDFLAKPFDVDILLLKVEQQLAA</sequence>
<keyword evidence="5" id="KW-1185">Reference proteome</keyword>
<dbReference type="Pfam" id="PF00072">
    <property type="entry name" value="Response_reg"/>
    <property type="match status" value="1"/>
</dbReference>
<comment type="caution">
    <text evidence="4">The sequence shown here is derived from an EMBL/GenBank/DDBJ whole genome shotgun (WGS) entry which is preliminary data.</text>
</comment>
<dbReference type="Proteomes" id="UP001597601">
    <property type="component" value="Unassembled WGS sequence"/>
</dbReference>
<protein>
    <submittedName>
        <fullName evidence="4">Response regulator transcription factor</fullName>
    </submittedName>
</protein>
<dbReference type="SUPFAM" id="SSF52172">
    <property type="entry name" value="CheY-like"/>
    <property type="match status" value="1"/>
</dbReference>
<feature type="modified residue" description="4-aspartylphosphate" evidence="2">
    <location>
        <position position="57"/>
    </location>
</feature>
<dbReference type="RefSeq" id="WP_377127852.1">
    <property type="nucleotide sequence ID" value="NZ_JBHUHN010000001.1"/>
</dbReference>
<dbReference type="Gene3D" id="3.40.50.2300">
    <property type="match status" value="1"/>
</dbReference>
<gene>
    <name evidence="4" type="ORF">ACFSYC_12285</name>
</gene>